<feature type="domain" description="Right handed beta helix" evidence="1">
    <location>
        <begin position="144"/>
        <end position="240"/>
    </location>
</feature>
<organism evidence="2 3">
    <name type="scientific">Microbulbifer okhotskensis</name>
    <dbReference type="NCBI Taxonomy" id="2926617"/>
    <lineage>
        <taxon>Bacteria</taxon>
        <taxon>Pseudomonadati</taxon>
        <taxon>Pseudomonadota</taxon>
        <taxon>Gammaproteobacteria</taxon>
        <taxon>Cellvibrionales</taxon>
        <taxon>Microbulbiferaceae</taxon>
        <taxon>Microbulbifer</taxon>
    </lineage>
</organism>
<dbReference type="InterPro" id="IPR006626">
    <property type="entry name" value="PbH1"/>
</dbReference>
<proteinExistence type="predicted"/>
<reference evidence="2" key="1">
    <citation type="journal article" date="2022" name="Arch. Microbiol.">
        <title>Microbulbifer okhotskensis sp. nov., isolated from a deep bottom sediment of the Okhotsk Sea.</title>
        <authorList>
            <person name="Romanenko L."/>
            <person name="Kurilenko V."/>
            <person name="Otstavnykh N."/>
            <person name="Velansky P."/>
            <person name="Isaeva M."/>
            <person name="Mikhailov V."/>
        </authorList>
    </citation>
    <scope>NUCLEOTIDE SEQUENCE</scope>
    <source>
        <strain evidence="2">OS29</strain>
    </source>
</reference>
<dbReference type="InterPro" id="IPR012334">
    <property type="entry name" value="Pectin_lyas_fold"/>
</dbReference>
<dbReference type="PROSITE" id="PS51257">
    <property type="entry name" value="PROKAR_LIPOPROTEIN"/>
    <property type="match status" value="1"/>
</dbReference>
<gene>
    <name evidence="2" type="ORF">MO867_21280</name>
</gene>
<accession>A0A9X2ES88</accession>
<dbReference type="Proteomes" id="UP001139028">
    <property type="component" value="Unassembled WGS sequence"/>
</dbReference>
<evidence type="ECO:0000259" key="1">
    <source>
        <dbReference type="Pfam" id="PF13229"/>
    </source>
</evidence>
<dbReference type="SUPFAM" id="SSF51126">
    <property type="entry name" value="Pectin lyase-like"/>
    <property type="match status" value="1"/>
</dbReference>
<protein>
    <submittedName>
        <fullName evidence="2">Right-handed parallel beta-helix repeat-containing protein</fullName>
    </submittedName>
</protein>
<name>A0A9X2ES88_9GAMM</name>
<comment type="caution">
    <text evidence="2">The sequence shown here is derived from an EMBL/GenBank/DDBJ whole genome shotgun (WGS) entry which is preliminary data.</text>
</comment>
<sequence>MKFGSIDSLKLVFLAIAGIPIVSLSSSTFAVSCGDTVTEPEVLDKSIEVCLTSPAVTITDSGTLDLNGYIISCSGSGIGVRILGTGRILNDSVGGNSIESCETGVSAEGNGAHFIQGINAADNTLSGITLTSNSNFVLDSSSNKNAGIGLRVLGDFNQVINSEMSDNLFPGIEIVGNSSVVNSNVTSSNAVSGIVIFGSDNSLIVGNTSNDNGTNGILMEAYSQQGNVITGNTTIDNVGNDLSDQNSPPCVGNVWIANIFGDANDACIQ</sequence>
<dbReference type="Pfam" id="PF13229">
    <property type="entry name" value="Beta_helix"/>
    <property type="match status" value="1"/>
</dbReference>
<dbReference type="EMBL" id="JALBWM010000218">
    <property type="protein sequence ID" value="MCO1336864.1"/>
    <property type="molecule type" value="Genomic_DNA"/>
</dbReference>
<dbReference type="SMART" id="SM00710">
    <property type="entry name" value="PbH1"/>
    <property type="match status" value="4"/>
</dbReference>
<evidence type="ECO:0000313" key="2">
    <source>
        <dbReference type="EMBL" id="MCO1336864.1"/>
    </source>
</evidence>
<keyword evidence="3" id="KW-1185">Reference proteome</keyword>
<dbReference type="RefSeq" id="WP_252472865.1">
    <property type="nucleotide sequence ID" value="NZ_JALBWM010000218.1"/>
</dbReference>
<dbReference type="InterPro" id="IPR011050">
    <property type="entry name" value="Pectin_lyase_fold/virulence"/>
</dbReference>
<dbReference type="InterPro" id="IPR039448">
    <property type="entry name" value="Beta_helix"/>
</dbReference>
<dbReference type="AlphaFoldDB" id="A0A9X2ES88"/>
<evidence type="ECO:0000313" key="3">
    <source>
        <dbReference type="Proteomes" id="UP001139028"/>
    </source>
</evidence>
<dbReference type="Gene3D" id="2.160.20.10">
    <property type="entry name" value="Single-stranded right-handed beta-helix, Pectin lyase-like"/>
    <property type="match status" value="1"/>
</dbReference>